<evidence type="ECO:0000259" key="22">
    <source>
        <dbReference type="Pfam" id="PF16212"/>
    </source>
</evidence>
<proteinExistence type="inferred from homology"/>
<dbReference type="SUPFAM" id="SSF81660">
    <property type="entry name" value="Metal cation-transporting ATPase, ATP-binding domain N"/>
    <property type="match status" value="1"/>
</dbReference>
<feature type="binding site" evidence="16">
    <location>
        <position position="827"/>
    </location>
    <ligand>
        <name>ATP</name>
        <dbReference type="ChEBI" id="CHEBI:30616"/>
    </ligand>
</feature>
<dbReference type="FunFam" id="3.40.50.1000:FF:000001">
    <property type="entry name" value="Phospholipid-transporting ATPase IC"/>
    <property type="match status" value="1"/>
</dbReference>
<dbReference type="Gene3D" id="2.70.150.10">
    <property type="entry name" value="Calcium-transporting ATPase, cytoplasmic transduction domain A"/>
    <property type="match status" value="1"/>
</dbReference>
<feature type="compositionally biased region" description="Basic and acidic residues" evidence="19">
    <location>
        <begin position="470"/>
        <end position="479"/>
    </location>
</feature>
<keyword evidence="12" id="KW-0445">Lipid transport</keyword>
<feature type="binding site" evidence="17">
    <location>
        <position position="1057"/>
    </location>
    <ligand>
        <name>Mg(2+)</name>
        <dbReference type="ChEBI" id="CHEBI:18420"/>
    </ligand>
</feature>
<feature type="domain" description="P-type ATPase N-terminal" evidence="21">
    <location>
        <begin position="17"/>
        <end position="83"/>
    </location>
</feature>
<dbReference type="SUPFAM" id="SSF56784">
    <property type="entry name" value="HAD-like"/>
    <property type="match status" value="1"/>
</dbReference>
<dbReference type="EC" id="7.6.2.1" evidence="18"/>
<sequence length="1483" mass="166991">MKPCWAKEKPPEIERRIKVNDGAYNAQFEYAQNIITTSKYNVFTFLPKNLFEQFQRIANAYFLGLLILQLIPAVSSLNPVATIIPLVFVLSISGIKEAIDDFLMPVISSLTPLTTIIPLVAVLLVTAAKDAVDDIQRHRSDAQVNNRTSMVLRNGEIVEERWHKVSVGDIIRLKNNDFVAADLMVLSTSEPHSLCYIETAELDGETNLKVRQALEVTSDLSNDHAKMAAFDAEIISEPPNNRLSKFDGKMQLKEQTYSLDNEKILLRGCVLRNTEWCFGVVIFAGRDTKLMMNSGKTKFKRTSIDRFMNKLIIGIFMFLVTMCLICTVACGVWEAVTGHDFQVFLPWEYFIPEAKGSGSTTIALLVFLSYIIILNTVVPISLYVSVEIIRLAHSLWINWDMKMYYDKKDTPAKARTTTLNEELGQIEYIFSDKTGTLTQNIMSFNKCSINGKSYGDPVDREGNPQDVNEDMSKPERDMASARSESFSTSVDGKQLLQLPNESTLSLPVKEPNVDCLAPRRLTVHSSSPVLDSPQRKVPPEEAKRRNSLPAKNIDNNVGQPEAPPPPSILRQSFSHNLARRLVNGPNVVHPHFHPSTPDKVLKRSGWDDNPMICDSEMYGQTFGCTEQRKCSIYRRGSAYPVNLSTSVKFHLAWKRMFRSKIHLNTPKVDFSGNPYAEKNFEFYDQELLNVVEQGEQQVHAFFRTLALCHTVMPEVHEDGTLEYQAQSPDEGALVSAARNFGFVFKSRTPSTITIEVNGATEVYDLLCILDFNNVRKRMSVIVKKDNKIKLYCKGADNIIFERLAPACADLKELTMHHLNDFAQSGLRTLCLATKDISEMEYAKWKIKHHAASTTIENRDDRLDEVYEEIETDLELVGASAIEDKLQDGVPETIANLALADIKIWVLTGDKQETAINIGFSCRLLTDEMEEPFIVDAESLEEVEQQLRTALTEVKEAKSGSKSDHVISNGATTYNGATASATVNTDAEMFGEFALVINGHSLAFALKPELEGLFLDLACLCKAVICCRVTPLQKALVVDLVKRHKQTITLAIGDGANDVSMIKMAHIGIGISGQEGLQAVLASDYSISQFRYLERLLLVHGRWSYLRMCKFLQYFFYKNFAFTLCHFWFAFFCGFSAQTLFDPYFISLYNVFYTSLPILVLGIFDQDVDDAHCVRYPKLYVPGIKDVLFNLRVFTWSVIEGLISSLILFFIPYGAFVYSVDSDGIDKADLQSFGTVVAATLVVAVNLRCALDMSYWTGFNHFVVWGSIIYYFCFQLAFYSEAIVYDYVGTSFEVFGNPATWFTMLLTCTILVVPMVVWRFYQTSVNPTLSDRVRLRQRMRKSKSRGRDLTVHRQSTFRRSQRSIRSGYAFAHQAGFGELITSGLNMKERAKEIVTTPVRLTKMLRQNANHVPKKSPTTEGLPVPGTSRSEPGSKQPSPRVSKNLEEPKKSQSTSSVDSVSRPEPSHRPEPSPLPQGKTIFVERL</sequence>
<evidence type="ECO:0000259" key="21">
    <source>
        <dbReference type="Pfam" id="PF16209"/>
    </source>
</evidence>
<dbReference type="GO" id="GO:0045332">
    <property type="term" value="P:phospholipid translocation"/>
    <property type="evidence" value="ECO:0007669"/>
    <property type="project" value="TreeGrafter"/>
</dbReference>
<feature type="transmembrane region" description="Helical" evidence="18">
    <location>
        <begin position="362"/>
        <end position="384"/>
    </location>
</feature>
<dbReference type="GO" id="GO:0005802">
    <property type="term" value="C:trans-Golgi network"/>
    <property type="evidence" value="ECO:0007669"/>
    <property type="project" value="TreeGrafter"/>
</dbReference>
<evidence type="ECO:0000256" key="5">
    <source>
        <dbReference type="ARBA" id="ARBA00022692"/>
    </source>
</evidence>
<feature type="binding site" evidence="16">
    <location>
        <position position="433"/>
    </location>
    <ligand>
        <name>ATP</name>
        <dbReference type="ChEBI" id="CHEBI:30616"/>
    </ligand>
</feature>
<dbReference type="GO" id="GO:0005524">
    <property type="term" value="F:ATP binding"/>
    <property type="evidence" value="ECO:0007669"/>
    <property type="project" value="UniProtKB-UniRule"/>
</dbReference>
<dbReference type="CDD" id="cd02073">
    <property type="entry name" value="P-type_ATPase_APLT_Dnf-like"/>
    <property type="match status" value="1"/>
</dbReference>
<dbReference type="InterPro" id="IPR008250">
    <property type="entry name" value="ATPase_P-typ_transduc_dom_A_sf"/>
</dbReference>
<comment type="cofactor">
    <cofactor evidence="1 17">
        <name>Mg(2+)</name>
        <dbReference type="ChEBI" id="CHEBI:18420"/>
    </cofactor>
</comment>
<dbReference type="Gene3D" id="3.40.50.1000">
    <property type="entry name" value="HAD superfamily/HAD-like"/>
    <property type="match status" value="2"/>
</dbReference>
<dbReference type="FunFam" id="3.40.50.1000:FF:000014">
    <property type="entry name" value="Phospholipid-transporting ATPase"/>
    <property type="match status" value="1"/>
</dbReference>
<feature type="domain" description="P-type ATPase A" evidence="20">
    <location>
        <begin position="146"/>
        <end position="206"/>
    </location>
</feature>
<evidence type="ECO:0000256" key="19">
    <source>
        <dbReference type="SAM" id="MobiDB-lite"/>
    </source>
</evidence>
<feature type="compositionally biased region" description="Polar residues" evidence="19">
    <location>
        <begin position="482"/>
        <end position="503"/>
    </location>
</feature>
<dbReference type="InterPro" id="IPR023214">
    <property type="entry name" value="HAD_sf"/>
</dbReference>
<dbReference type="InterPro" id="IPR036412">
    <property type="entry name" value="HAD-like_sf"/>
</dbReference>
<keyword evidence="13 18" id="KW-0472">Membrane</keyword>
<dbReference type="GO" id="GO:0000287">
    <property type="term" value="F:magnesium ion binding"/>
    <property type="evidence" value="ECO:0007669"/>
    <property type="project" value="UniProtKB-UniRule"/>
</dbReference>
<accession>A0AAN9GQR3</accession>
<gene>
    <name evidence="23" type="ORF">V1264_002281</name>
</gene>
<dbReference type="FunFam" id="2.70.150.10:FF:000025">
    <property type="entry name" value="Phospholipid-transporting ATPase"/>
    <property type="match status" value="1"/>
</dbReference>
<evidence type="ECO:0000256" key="18">
    <source>
        <dbReference type="RuleBase" id="RU362033"/>
    </source>
</evidence>
<feature type="region of interest" description="Disordered" evidence="19">
    <location>
        <begin position="1336"/>
        <end position="1359"/>
    </location>
</feature>
<comment type="subcellular location">
    <subcellularLocation>
        <location evidence="2">Endomembrane system</location>
        <topology evidence="2">Multi-pass membrane protein</topology>
    </subcellularLocation>
    <subcellularLocation>
        <location evidence="18">Membrane</location>
        <topology evidence="18">Multi-pass membrane protein</topology>
    </subcellularLocation>
</comment>
<feature type="binding site" evidence="16">
    <location>
        <position position="434"/>
    </location>
    <ligand>
        <name>ATP</name>
        <dbReference type="ChEBI" id="CHEBI:30616"/>
    </ligand>
</feature>
<evidence type="ECO:0000256" key="6">
    <source>
        <dbReference type="ARBA" id="ARBA00022723"/>
    </source>
</evidence>
<keyword evidence="11 18" id="KW-1133">Transmembrane helix</keyword>
<keyword evidence="5 18" id="KW-0812">Transmembrane</keyword>
<feature type="domain" description="P-type ATPase C-terminal" evidence="22">
    <location>
        <begin position="1079"/>
        <end position="1327"/>
    </location>
</feature>
<feature type="binding site" evidence="17">
    <location>
        <position position="1053"/>
    </location>
    <ligand>
        <name>Mg(2+)</name>
        <dbReference type="ChEBI" id="CHEBI:18420"/>
    </ligand>
</feature>
<evidence type="ECO:0000256" key="2">
    <source>
        <dbReference type="ARBA" id="ARBA00004127"/>
    </source>
</evidence>
<dbReference type="SUPFAM" id="SSF81665">
    <property type="entry name" value="Calcium ATPase, transmembrane domain M"/>
    <property type="match status" value="1"/>
</dbReference>
<feature type="transmembrane region" description="Helical" evidence="18">
    <location>
        <begin position="1192"/>
        <end position="1217"/>
    </location>
</feature>
<dbReference type="GO" id="GO:0140326">
    <property type="term" value="F:ATPase-coupled intramembrane lipid transporter activity"/>
    <property type="evidence" value="ECO:0007669"/>
    <property type="project" value="UniProtKB-EC"/>
</dbReference>
<dbReference type="Gene3D" id="3.40.1110.10">
    <property type="entry name" value="Calcium-transporting ATPase, cytoplasmic domain N"/>
    <property type="match status" value="2"/>
</dbReference>
<feature type="binding site" evidence="16">
    <location>
        <position position="1033"/>
    </location>
    <ligand>
        <name>ATP</name>
        <dbReference type="ChEBI" id="CHEBI:30616"/>
    </ligand>
</feature>
<keyword evidence="24" id="KW-1185">Reference proteome</keyword>
<evidence type="ECO:0000256" key="9">
    <source>
        <dbReference type="ARBA" id="ARBA00022842"/>
    </source>
</evidence>
<feature type="binding site" evidence="16">
    <location>
        <position position="909"/>
    </location>
    <ligand>
        <name>ATP</name>
        <dbReference type="ChEBI" id="CHEBI:30616"/>
    </ligand>
</feature>
<feature type="region of interest" description="Disordered" evidence="19">
    <location>
        <begin position="1404"/>
        <end position="1483"/>
    </location>
</feature>
<dbReference type="InterPro" id="IPR006539">
    <property type="entry name" value="P-type_ATPase_IV"/>
</dbReference>
<feature type="active site" description="4-aspartylphosphate intermediate" evidence="15">
    <location>
        <position position="432"/>
    </location>
</feature>
<dbReference type="InterPro" id="IPR032630">
    <property type="entry name" value="P_typ_ATPase_c"/>
</dbReference>
<dbReference type="PANTHER" id="PTHR24092:SF190">
    <property type="entry name" value="PHOSPHOLIPID-TRANSPORTING ATPASE"/>
    <property type="match status" value="1"/>
</dbReference>
<dbReference type="InterPro" id="IPR044492">
    <property type="entry name" value="P_typ_ATPase_HD_dom"/>
</dbReference>
<dbReference type="GO" id="GO:0016887">
    <property type="term" value="F:ATP hydrolysis activity"/>
    <property type="evidence" value="ECO:0007669"/>
    <property type="project" value="InterPro"/>
</dbReference>
<feature type="binding site" evidence="16">
    <location>
        <position position="771"/>
    </location>
    <ligand>
        <name>ATP</name>
        <dbReference type="ChEBI" id="CHEBI:30616"/>
    </ligand>
</feature>
<evidence type="ECO:0000256" key="12">
    <source>
        <dbReference type="ARBA" id="ARBA00023055"/>
    </source>
</evidence>
<feature type="transmembrane region" description="Helical" evidence="18">
    <location>
        <begin position="1142"/>
        <end position="1163"/>
    </location>
</feature>
<dbReference type="SUPFAM" id="SSF81653">
    <property type="entry name" value="Calcium ATPase, transduction domain A"/>
    <property type="match status" value="1"/>
</dbReference>
<evidence type="ECO:0000256" key="15">
    <source>
        <dbReference type="PIRSR" id="PIRSR606539-1"/>
    </source>
</evidence>
<dbReference type="SFLD" id="SFLDG00002">
    <property type="entry name" value="C1.7:_P-type_atpase_like"/>
    <property type="match status" value="1"/>
</dbReference>
<evidence type="ECO:0000256" key="4">
    <source>
        <dbReference type="ARBA" id="ARBA00022448"/>
    </source>
</evidence>
<dbReference type="Pfam" id="PF13246">
    <property type="entry name" value="Cation_ATPase"/>
    <property type="match status" value="1"/>
</dbReference>
<dbReference type="Pfam" id="PF16209">
    <property type="entry name" value="PhoLip_ATPase_N"/>
    <property type="match status" value="1"/>
</dbReference>
<keyword evidence="9 17" id="KW-0460">Magnesium</keyword>
<dbReference type="NCBIfam" id="TIGR01652">
    <property type="entry name" value="ATPase-Plipid"/>
    <property type="match status" value="1"/>
</dbReference>
<dbReference type="EMBL" id="JBAMIC010000001">
    <property type="protein sequence ID" value="KAK7116641.1"/>
    <property type="molecule type" value="Genomic_DNA"/>
</dbReference>
<feature type="transmembrane region" description="Helical" evidence="18">
    <location>
        <begin position="1114"/>
        <end position="1136"/>
    </location>
</feature>
<dbReference type="InterPro" id="IPR001757">
    <property type="entry name" value="P_typ_ATPase"/>
</dbReference>
<feature type="binding site" evidence="16">
    <location>
        <position position="1027"/>
    </location>
    <ligand>
        <name>ATP</name>
        <dbReference type="ChEBI" id="CHEBI:30616"/>
    </ligand>
</feature>
<feature type="transmembrane region" description="Helical" evidence="18">
    <location>
        <begin position="311"/>
        <end position="336"/>
    </location>
</feature>
<feature type="binding site" evidence="16">
    <location>
        <position position="793"/>
    </location>
    <ligand>
        <name>ATP</name>
        <dbReference type="ChEBI" id="CHEBI:30616"/>
    </ligand>
</feature>
<evidence type="ECO:0000313" key="23">
    <source>
        <dbReference type="EMBL" id="KAK7116641.1"/>
    </source>
</evidence>
<dbReference type="PRINTS" id="PR00119">
    <property type="entry name" value="CATATPASE"/>
</dbReference>
<feature type="transmembrane region" description="Helical" evidence="18">
    <location>
        <begin position="1229"/>
        <end position="1246"/>
    </location>
</feature>
<feature type="binding site" evidence="16">
    <location>
        <position position="432"/>
    </location>
    <ligand>
        <name>ATP</name>
        <dbReference type="ChEBI" id="CHEBI:30616"/>
    </ligand>
</feature>
<feature type="region of interest" description="Disordered" evidence="19">
    <location>
        <begin position="454"/>
        <end position="503"/>
    </location>
</feature>
<feature type="binding site" evidence="16">
    <location>
        <position position="1056"/>
    </location>
    <ligand>
        <name>ATP</name>
        <dbReference type="ChEBI" id="CHEBI:30616"/>
    </ligand>
</feature>
<dbReference type="GO" id="GO:0005886">
    <property type="term" value="C:plasma membrane"/>
    <property type="evidence" value="ECO:0007669"/>
    <property type="project" value="TreeGrafter"/>
</dbReference>
<keyword evidence="8 16" id="KW-0067">ATP-binding</keyword>
<feature type="transmembrane region" description="Helical" evidence="18">
    <location>
        <begin position="60"/>
        <end position="90"/>
    </location>
</feature>
<feature type="transmembrane region" description="Helical" evidence="18">
    <location>
        <begin position="102"/>
        <end position="128"/>
    </location>
</feature>
<reference evidence="23 24" key="1">
    <citation type="submission" date="2024-02" db="EMBL/GenBank/DDBJ databases">
        <title>Chromosome-scale genome assembly of the rough periwinkle Littorina saxatilis.</title>
        <authorList>
            <person name="De Jode A."/>
            <person name="Faria R."/>
            <person name="Formenti G."/>
            <person name="Sims Y."/>
            <person name="Smith T.P."/>
            <person name="Tracey A."/>
            <person name="Wood J.M.D."/>
            <person name="Zagrodzka Z.B."/>
            <person name="Johannesson K."/>
            <person name="Butlin R.K."/>
            <person name="Leder E.H."/>
        </authorList>
    </citation>
    <scope>NUCLEOTIDE SEQUENCE [LARGE SCALE GENOMIC DNA]</scope>
    <source>
        <strain evidence="23">Snail1</strain>
        <tissue evidence="23">Muscle</tissue>
    </source>
</reference>
<evidence type="ECO:0000256" key="10">
    <source>
        <dbReference type="ARBA" id="ARBA00022967"/>
    </source>
</evidence>
<dbReference type="PANTHER" id="PTHR24092">
    <property type="entry name" value="PROBABLE PHOSPHOLIPID-TRANSPORTING ATPASE"/>
    <property type="match status" value="1"/>
</dbReference>
<dbReference type="SFLD" id="SFLDS00003">
    <property type="entry name" value="Haloacid_Dehalogenase"/>
    <property type="match status" value="1"/>
</dbReference>
<evidence type="ECO:0000313" key="24">
    <source>
        <dbReference type="Proteomes" id="UP001374579"/>
    </source>
</evidence>
<feature type="transmembrane region" description="Helical" evidence="18">
    <location>
        <begin position="1258"/>
        <end position="1278"/>
    </location>
</feature>
<dbReference type="InterPro" id="IPR032631">
    <property type="entry name" value="P-type_ATPase_N"/>
</dbReference>
<keyword evidence="10 18" id="KW-1278">Translocase</keyword>
<name>A0AAN9GQR3_9CAEN</name>
<dbReference type="Proteomes" id="UP001374579">
    <property type="component" value="Unassembled WGS sequence"/>
</dbReference>
<evidence type="ECO:0000256" key="8">
    <source>
        <dbReference type="ARBA" id="ARBA00022840"/>
    </source>
</evidence>
<dbReference type="PROSITE" id="PS00154">
    <property type="entry name" value="ATPASE_E1_E2"/>
    <property type="match status" value="1"/>
</dbReference>
<evidence type="ECO:0000256" key="14">
    <source>
        <dbReference type="ARBA" id="ARBA00034036"/>
    </source>
</evidence>
<evidence type="ECO:0000256" key="7">
    <source>
        <dbReference type="ARBA" id="ARBA00022741"/>
    </source>
</evidence>
<keyword evidence="7 16" id="KW-0547">Nucleotide-binding</keyword>
<feature type="binding site" evidence="16">
    <location>
        <position position="907"/>
    </location>
    <ligand>
        <name>ATP</name>
        <dbReference type="ChEBI" id="CHEBI:30616"/>
    </ligand>
</feature>
<feature type="compositionally biased region" description="Low complexity" evidence="19">
    <location>
        <begin position="1449"/>
        <end position="1461"/>
    </location>
</feature>
<feature type="binding site" evidence="16">
    <location>
        <position position="1057"/>
    </location>
    <ligand>
        <name>ATP</name>
        <dbReference type="ChEBI" id="CHEBI:30616"/>
    </ligand>
</feature>
<feature type="compositionally biased region" description="Polar residues" evidence="19">
    <location>
        <begin position="1425"/>
        <end position="1439"/>
    </location>
</feature>
<keyword evidence="6 17" id="KW-0479">Metal-binding</keyword>
<dbReference type="NCBIfam" id="TIGR01494">
    <property type="entry name" value="ATPase_P-type"/>
    <property type="match status" value="1"/>
</dbReference>
<protein>
    <recommendedName>
        <fullName evidence="18">Phospholipid-transporting ATPase</fullName>
        <ecNumber evidence="18">7.6.2.1</ecNumber>
    </recommendedName>
</protein>
<feature type="binding site" evidence="17">
    <location>
        <position position="432"/>
    </location>
    <ligand>
        <name>Mg(2+)</name>
        <dbReference type="ChEBI" id="CHEBI:18420"/>
    </ligand>
</feature>
<evidence type="ECO:0000256" key="13">
    <source>
        <dbReference type="ARBA" id="ARBA00023136"/>
    </source>
</evidence>
<feature type="binding site" evidence="16">
    <location>
        <position position="730"/>
    </location>
    <ligand>
        <name>ATP</name>
        <dbReference type="ChEBI" id="CHEBI:30616"/>
    </ligand>
</feature>
<feature type="region of interest" description="Disordered" evidence="19">
    <location>
        <begin position="524"/>
        <end position="570"/>
    </location>
</feature>
<dbReference type="InterPro" id="IPR018303">
    <property type="entry name" value="ATPase_P-typ_P_site"/>
</dbReference>
<evidence type="ECO:0000256" key="16">
    <source>
        <dbReference type="PIRSR" id="PIRSR606539-2"/>
    </source>
</evidence>
<evidence type="ECO:0000259" key="20">
    <source>
        <dbReference type="Pfam" id="PF00122"/>
    </source>
</evidence>
<dbReference type="InterPro" id="IPR059000">
    <property type="entry name" value="ATPase_P-type_domA"/>
</dbReference>
<dbReference type="GO" id="GO:0007030">
    <property type="term" value="P:Golgi organization"/>
    <property type="evidence" value="ECO:0007669"/>
    <property type="project" value="TreeGrafter"/>
</dbReference>
<dbReference type="InterPro" id="IPR023299">
    <property type="entry name" value="ATPase_P-typ_cyto_dom_N"/>
</dbReference>
<keyword evidence="4" id="KW-0813">Transport</keyword>
<feature type="compositionally biased region" description="Basic and acidic residues" evidence="19">
    <location>
        <begin position="533"/>
        <end position="544"/>
    </location>
</feature>
<feature type="binding site" evidence="16">
    <location>
        <position position="908"/>
    </location>
    <ligand>
        <name>ATP</name>
        <dbReference type="ChEBI" id="CHEBI:30616"/>
    </ligand>
</feature>
<dbReference type="SFLD" id="SFLDF00027">
    <property type="entry name" value="p-type_atpase"/>
    <property type="match status" value="1"/>
</dbReference>
<evidence type="ECO:0000256" key="1">
    <source>
        <dbReference type="ARBA" id="ARBA00001946"/>
    </source>
</evidence>
<comment type="catalytic activity">
    <reaction evidence="14 18">
        <text>ATP + H2O + phospholipidSide 1 = ADP + phosphate + phospholipidSide 2.</text>
        <dbReference type="EC" id="7.6.2.1"/>
    </reaction>
</comment>
<evidence type="ECO:0000256" key="11">
    <source>
        <dbReference type="ARBA" id="ARBA00022989"/>
    </source>
</evidence>
<dbReference type="FunFam" id="3.40.1110.10:FF:000055">
    <property type="entry name" value="Phospholipid-transporting ATPase"/>
    <property type="match status" value="1"/>
</dbReference>
<evidence type="ECO:0000256" key="17">
    <source>
        <dbReference type="PIRSR" id="PIRSR606539-3"/>
    </source>
</evidence>
<dbReference type="InterPro" id="IPR023298">
    <property type="entry name" value="ATPase_P-typ_TM_dom_sf"/>
</dbReference>
<comment type="caution">
    <text evidence="23">The sequence shown here is derived from an EMBL/GenBank/DDBJ whole genome shotgun (WGS) entry which is preliminary data.</text>
</comment>
<evidence type="ECO:0000256" key="3">
    <source>
        <dbReference type="ARBA" id="ARBA00008109"/>
    </source>
</evidence>
<organism evidence="23 24">
    <name type="scientific">Littorina saxatilis</name>
    <dbReference type="NCBI Taxonomy" id="31220"/>
    <lineage>
        <taxon>Eukaryota</taxon>
        <taxon>Metazoa</taxon>
        <taxon>Spiralia</taxon>
        <taxon>Lophotrochozoa</taxon>
        <taxon>Mollusca</taxon>
        <taxon>Gastropoda</taxon>
        <taxon>Caenogastropoda</taxon>
        <taxon>Littorinimorpha</taxon>
        <taxon>Littorinoidea</taxon>
        <taxon>Littorinidae</taxon>
        <taxon>Littorina</taxon>
    </lineage>
</organism>
<comment type="similarity">
    <text evidence="3 18">Belongs to the cation transport ATPase (P-type) (TC 3.A.3) family. Type IV subfamily.</text>
</comment>
<dbReference type="Pfam" id="PF00122">
    <property type="entry name" value="E1-E2_ATPase"/>
    <property type="match status" value="1"/>
</dbReference>
<feature type="binding site" evidence="17">
    <location>
        <position position="434"/>
    </location>
    <ligand>
        <name>Mg(2+)</name>
        <dbReference type="ChEBI" id="CHEBI:18420"/>
    </ligand>
</feature>
<feature type="transmembrane region" description="Helical" evidence="18">
    <location>
        <begin position="1298"/>
        <end position="1320"/>
    </location>
</feature>
<dbReference type="Pfam" id="PF16212">
    <property type="entry name" value="PhoLip_ATPase_C"/>
    <property type="match status" value="1"/>
</dbReference>